<protein>
    <recommendedName>
        <fullName evidence="1">F-box associated beta-propeller type 3 domain-containing protein</fullName>
    </recommendedName>
</protein>
<reference evidence="2 3" key="1">
    <citation type="submission" date="2024-11" db="EMBL/GenBank/DDBJ databases">
        <title>A near-complete genome assembly of Cinchona calisaya.</title>
        <authorList>
            <person name="Lian D.C."/>
            <person name="Zhao X.W."/>
            <person name="Wei L."/>
        </authorList>
    </citation>
    <scope>NUCLEOTIDE SEQUENCE [LARGE SCALE GENOMIC DNA]</scope>
    <source>
        <tissue evidence="2">Nenye</tissue>
    </source>
</reference>
<gene>
    <name evidence="2" type="ORF">ACH5RR_029909</name>
</gene>
<name>A0ABD2YT74_9GENT</name>
<evidence type="ECO:0000313" key="2">
    <source>
        <dbReference type="EMBL" id="KAL3510508.1"/>
    </source>
</evidence>
<keyword evidence="3" id="KW-1185">Reference proteome</keyword>
<dbReference type="Pfam" id="PF08268">
    <property type="entry name" value="FBA_3"/>
    <property type="match status" value="1"/>
</dbReference>
<evidence type="ECO:0000313" key="3">
    <source>
        <dbReference type="Proteomes" id="UP001630127"/>
    </source>
</evidence>
<evidence type="ECO:0000259" key="1">
    <source>
        <dbReference type="Pfam" id="PF08268"/>
    </source>
</evidence>
<dbReference type="Proteomes" id="UP001630127">
    <property type="component" value="Unassembled WGS sequence"/>
</dbReference>
<comment type="caution">
    <text evidence="2">The sequence shown here is derived from an EMBL/GenBank/DDBJ whole genome shotgun (WGS) entry which is preliminary data.</text>
</comment>
<sequence length="99" mass="11372">MISNSMQNCTLHIFNLQLKECATLPQPQMEKRTREDVYGFGFSPATGHYEVLRILTRKWQPGKSEAQVHTIGIDNGWRTIGKNCTLTMAKKWPDHLKKA</sequence>
<accession>A0ABD2YT74</accession>
<dbReference type="AlphaFoldDB" id="A0ABD2YT74"/>
<proteinExistence type="predicted"/>
<dbReference type="InterPro" id="IPR013187">
    <property type="entry name" value="F-box-assoc_dom_typ3"/>
</dbReference>
<organism evidence="2 3">
    <name type="scientific">Cinchona calisaya</name>
    <dbReference type="NCBI Taxonomy" id="153742"/>
    <lineage>
        <taxon>Eukaryota</taxon>
        <taxon>Viridiplantae</taxon>
        <taxon>Streptophyta</taxon>
        <taxon>Embryophyta</taxon>
        <taxon>Tracheophyta</taxon>
        <taxon>Spermatophyta</taxon>
        <taxon>Magnoliopsida</taxon>
        <taxon>eudicotyledons</taxon>
        <taxon>Gunneridae</taxon>
        <taxon>Pentapetalae</taxon>
        <taxon>asterids</taxon>
        <taxon>lamiids</taxon>
        <taxon>Gentianales</taxon>
        <taxon>Rubiaceae</taxon>
        <taxon>Cinchonoideae</taxon>
        <taxon>Cinchoneae</taxon>
        <taxon>Cinchona</taxon>
    </lineage>
</organism>
<dbReference type="EMBL" id="JBJUIK010000012">
    <property type="protein sequence ID" value="KAL3510508.1"/>
    <property type="molecule type" value="Genomic_DNA"/>
</dbReference>
<feature type="domain" description="F-box associated beta-propeller type 3" evidence="1">
    <location>
        <begin position="7"/>
        <end position="86"/>
    </location>
</feature>